<comment type="caution">
    <text evidence="5">The sequence shown here is derived from an EMBL/GenBank/DDBJ whole genome shotgun (WGS) entry which is preliminary data.</text>
</comment>
<keyword evidence="2 3" id="KW-0732">Signal</keyword>
<dbReference type="RefSeq" id="WP_126483561.1">
    <property type="nucleotide sequence ID" value="NZ_RXNS01000008.1"/>
</dbReference>
<evidence type="ECO:0000259" key="4">
    <source>
        <dbReference type="Pfam" id="PF13458"/>
    </source>
</evidence>
<dbReference type="PANTHER" id="PTHR30483">
    <property type="entry name" value="LEUCINE-SPECIFIC-BINDING PROTEIN"/>
    <property type="match status" value="1"/>
</dbReference>
<dbReference type="OrthoDB" id="5794591at2"/>
<dbReference type="AlphaFoldDB" id="A0A431V340"/>
<dbReference type="InterPro" id="IPR028081">
    <property type="entry name" value="Leu-bd"/>
</dbReference>
<dbReference type="Gene3D" id="3.40.50.2300">
    <property type="match status" value="2"/>
</dbReference>
<dbReference type="Pfam" id="PF13458">
    <property type="entry name" value="Peripla_BP_6"/>
    <property type="match status" value="1"/>
</dbReference>
<dbReference type="InterPro" id="IPR051010">
    <property type="entry name" value="BCAA_transport"/>
</dbReference>
<dbReference type="CDD" id="cd06327">
    <property type="entry name" value="PBP1_SBP-like"/>
    <property type="match status" value="1"/>
</dbReference>
<name>A0A431V340_9GAMM</name>
<dbReference type="EMBL" id="RXNS01000008">
    <property type="protein sequence ID" value="RTR03847.1"/>
    <property type="molecule type" value="Genomic_DNA"/>
</dbReference>
<accession>A0A431V340</accession>
<sequence>MTFNKSTLASAIAIAATALATGTAQAQMSDDAVRIGYLADMSGTYRDLAGPGGLEALNMAVEDFGGEVNGAPIEVFSADDRNSADVGANTVRGWIDQENVDLVAGMVASSVSIAVTKVLEEAGGLAIISGSAASSITNEHCTPNHIHWVYDTYPLAHGTAKAVVEQGGDKWFMLTADYAFGHALEGDVTKVVEENGGEVVGGVRHPFPTNDFSSYILQAQGSGANIIGLANAGSDTVNAIKTASQFGLTQTGQQLAGLLIFLNDVHAMGLEATQGLLLTTGWYWDMDEQSREWAERYFERVGRMPTMVQAGVYSSTMHYLEAVEAAGTDEASAVRAQMAETPVEDFFARNGRIREDGRMVHDMYLAEVKTPSESTGEWDLYEIKSTIPADEAYRPLSESQCDLVNQ</sequence>
<feature type="domain" description="Leucine-binding protein" evidence="4">
    <location>
        <begin position="33"/>
        <end position="369"/>
    </location>
</feature>
<organism evidence="5 6">
    <name type="scientific">Halomonas nitroreducens</name>
    <dbReference type="NCBI Taxonomy" id="447425"/>
    <lineage>
        <taxon>Bacteria</taxon>
        <taxon>Pseudomonadati</taxon>
        <taxon>Pseudomonadota</taxon>
        <taxon>Gammaproteobacteria</taxon>
        <taxon>Oceanospirillales</taxon>
        <taxon>Halomonadaceae</taxon>
        <taxon>Halomonas</taxon>
    </lineage>
</organism>
<feature type="signal peptide" evidence="3">
    <location>
        <begin position="1"/>
        <end position="26"/>
    </location>
</feature>
<feature type="chain" id="PRO_5019492577" evidence="3">
    <location>
        <begin position="27"/>
        <end position="406"/>
    </location>
</feature>
<evidence type="ECO:0000313" key="6">
    <source>
        <dbReference type="Proteomes" id="UP000267400"/>
    </source>
</evidence>
<evidence type="ECO:0000256" key="3">
    <source>
        <dbReference type="SAM" id="SignalP"/>
    </source>
</evidence>
<evidence type="ECO:0000256" key="1">
    <source>
        <dbReference type="ARBA" id="ARBA00010062"/>
    </source>
</evidence>
<keyword evidence="6" id="KW-1185">Reference proteome</keyword>
<reference evidence="5 6" key="1">
    <citation type="submission" date="2018-12" db="EMBL/GenBank/DDBJ databases">
        <authorList>
            <person name="Yu L."/>
        </authorList>
    </citation>
    <scope>NUCLEOTIDE SEQUENCE [LARGE SCALE GENOMIC DNA]</scope>
    <source>
        <strain evidence="5 6">11S</strain>
    </source>
</reference>
<proteinExistence type="inferred from homology"/>
<evidence type="ECO:0000313" key="5">
    <source>
        <dbReference type="EMBL" id="RTR03847.1"/>
    </source>
</evidence>
<dbReference type="PANTHER" id="PTHR30483:SF6">
    <property type="entry name" value="PERIPLASMIC BINDING PROTEIN OF ABC TRANSPORTER FOR NATURAL AMINO ACIDS"/>
    <property type="match status" value="1"/>
</dbReference>
<comment type="similarity">
    <text evidence="1">Belongs to the leucine-binding protein family.</text>
</comment>
<dbReference type="InterPro" id="IPR028082">
    <property type="entry name" value="Peripla_BP_I"/>
</dbReference>
<dbReference type="SUPFAM" id="SSF53822">
    <property type="entry name" value="Periplasmic binding protein-like I"/>
    <property type="match status" value="1"/>
</dbReference>
<dbReference type="Proteomes" id="UP000267400">
    <property type="component" value="Unassembled WGS sequence"/>
</dbReference>
<evidence type="ECO:0000256" key="2">
    <source>
        <dbReference type="ARBA" id="ARBA00022729"/>
    </source>
</evidence>
<protein>
    <submittedName>
        <fullName evidence="5">ABC transporter substrate-binding protein</fullName>
    </submittedName>
</protein>
<gene>
    <name evidence="5" type="ORF">EKG36_09825</name>
</gene>